<dbReference type="PROSITE" id="PS50297">
    <property type="entry name" value="ANK_REP_REGION"/>
    <property type="match status" value="1"/>
</dbReference>
<protein>
    <submittedName>
        <fullName evidence="2">Uncharacterized protein</fullName>
    </submittedName>
</protein>
<evidence type="ECO:0000256" key="1">
    <source>
        <dbReference type="PROSITE-ProRule" id="PRU00023"/>
    </source>
</evidence>
<keyword evidence="1" id="KW-0040">ANK repeat</keyword>
<accession>A0ABR2IJD0</accession>
<feature type="repeat" description="ANK" evidence="1">
    <location>
        <begin position="50"/>
        <end position="82"/>
    </location>
</feature>
<reference evidence="2 3" key="1">
    <citation type="journal article" date="2024" name="IMA Fungus">
        <title>Apiospora arundinis, a panoply of carbohydrate-active enzymes and secondary metabolites.</title>
        <authorList>
            <person name="Sorensen T."/>
            <person name="Petersen C."/>
            <person name="Muurmann A.T."/>
            <person name="Christiansen J.V."/>
            <person name="Brundto M.L."/>
            <person name="Overgaard C.K."/>
            <person name="Boysen A.T."/>
            <person name="Wollenberg R.D."/>
            <person name="Larsen T.O."/>
            <person name="Sorensen J.L."/>
            <person name="Nielsen K.L."/>
            <person name="Sondergaard T.E."/>
        </authorList>
    </citation>
    <scope>NUCLEOTIDE SEQUENCE [LARGE SCALE GENOMIC DNA]</scope>
    <source>
        <strain evidence="2 3">AAU 773</strain>
    </source>
</reference>
<sequence length="560" mass="64526">MQPADRDQRYMLDELTNQLLYEFVQTLLLYGVPPVTHNTEGYAIEELDCFGNTPLHMAAIKNRLPLFPFLLERAMAAKMLERDIQQGNKPRECLLKIALTATNQICRNGSQFRECTSCNCSESLEMLLSAGAVLKIDDLQSLRSNQPPSAKGLKVFFTHLKVQREQLQDIAQRNEWAIRDHLSLIQNDRLLDLHASTIYKALTSNYIGTPPNIAPLYQTSVSRNASNHPKLVYHFIPENPQLAEWVFQMGFQDVDFDIKYGKPPLTHAEDPDYLTWLLQKGANLERRIWPREGDQSNTRGVFSAHFVMFRLGWFPEWHHPIDANTLASITVRILPLSLADLCHCFCSAQGCTPFVYLLKGSNLPFYAKEASRAEGKKGIYKHTYWKRLRDIAEYDLITLCHDIPTEIVRSLYLAAVRFLCFCLLDLTHTCCKARKVVRNDYHYVVREQNDVEEIQQEESELLDVLEEMVDEFTNRTAQVPAGDAAHLQACWKDYWLHYVPNALRYNRMTEEEREKAEMIGVVWTTETVGREATSSSGAKPEEETVENTLRKYIRKLDLIT</sequence>
<dbReference type="Gene3D" id="1.25.40.20">
    <property type="entry name" value="Ankyrin repeat-containing domain"/>
    <property type="match status" value="1"/>
</dbReference>
<evidence type="ECO:0000313" key="2">
    <source>
        <dbReference type="EMBL" id="KAK8863123.1"/>
    </source>
</evidence>
<comment type="caution">
    <text evidence="2">The sequence shown here is derived from an EMBL/GenBank/DDBJ whole genome shotgun (WGS) entry which is preliminary data.</text>
</comment>
<dbReference type="Pfam" id="PF00023">
    <property type="entry name" value="Ank"/>
    <property type="match status" value="1"/>
</dbReference>
<proteinExistence type="predicted"/>
<dbReference type="Proteomes" id="UP001390339">
    <property type="component" value="Unassembled WGS sequence"/>
</dbReference>
<evidence type="ECO:0000313" key="3">
    <source>
        <dbReference type="Proteomes" id="UP001390339"/>
    </source>
</evidence>
<keyword evidence="3" id="KW-1185">Reference proteome</keyword>
<name>A0ABR2IJD0_9PEZI</name>
<dbReference type="PROSITE" id="PS50088">
    <property type="entry name" value="ANK_REPEAT"/>
    <property type="match status" value="1"/>
</dbReference>
<dbReference type="SUPFAM" id="SSF48403">
    <property type="entry name" value="Ankyrin repeat"/>
    <property type="match status" value="1"/>
</dbReference>
<dbReference type="InterPro" id="IPR002110">
    <property type="entry name" value="Ankyrin_rpt"/>
</dbReference>
<gene>
    <name evidence="2" type="ORF">PGQ11_009358</name>
</gene>
<organism evidence="2 3">
    <name type="scientific">Apiospora arundinis</name>
    <dbReference type="NCBI Taxonomy" id="335852"/>
    <lineage>
        <taxon>Eukaryota</taxon>
        <taxon>Fungi</taxon>
        <taxon>Dikarya</taxon>
        <taxon>Ascomycota</taxon>
        <taxon>Pezizomycotina</taxon>
        <taxon>Sordariomycetes</taxon>
        <taxon>Xylariomycetidae</taxon>
        <taxon>Amphisphaeriales</taxon>
        <taxon>Apiosporaceae</taxon>
        <taxon>Apiospora</taxon>
    </lineage>
</organism>
<dbReference type="InterPro" id="IPR036770">
    <property type="entry name" value="Ankyrin_rpt-contain_sf"/>
</dbReference>
<dbReference type="EMBL" id="JAPCWZ010000005">
    <property type="protein sequence ID" value="KAK8863123.1"/>
    <property type="molecule type" value="Genomic_DNA"/>
</dbReference>